<dbReference type="PANTHER" id="PTHR43265">
    <property type="entry name" value="ESTERASE ESTD"/>
    <property type="match status" value="1"/>
</dbReference>
<sequence>MLAAQNITGEWYGALKVQGIELPLIFHITETDSAYTATMDSPDQKAFGIPVTTTHFISDTLKLELKNLGATYKGVLADQRISGTFIQMGNSFPLDLGREALQKEPLKRPQEPQAPFPYATEEVVFHNETAAIDLGGTLTLPEGDGNFPAVILISGSGPQDRNEEILGHKPFLVIADYLTRNGIAVLRYDDRGVAKSTGNFATATSADFATDVAAAIAYLKTRKEIDSAKIGLVGHSEGGLIAPMVAADSKDVGFIVLLAGTGIRGDVLLLKQEELIARASGVSEERIAKSKLRNKELFFLVRQFENQDALKEAVADQINAYIDEEDREEFPEGMNREAYVNQQVSKLANPWMLYFLKHNPATDLQKVTCPVLAVNGSTDLQVPATENLSAIKAALEQGGNQDVTIKEYTGLNHLFQESETGAPGEYGVIEQTFSPLVLKEVTEWILEQTKEQQN</sequence>
<evidence type="ECO:0000313" key="4">
    <source>
        <dbReference type="Proteomes" id="UP000289859"/>
    </source>
</evidence>
<comment type="caution">
    <text evidence="3">The sequence shown here is derived from an EMBL/GenBank/DDBJ whole genome shotgun (WGS) entry which is preliminary data.</text>
</comment>
<dbReference type="SUPFAM" id="SSF53474">
    <property type="entry name" value="alpha/beta-Hydrolases"/>
    <property type="match status" value="1"/>
</dbReference>
<accession>A0A4Q0P1Y3</accession>
<evidence type="ECO:0000256" key="1">
    <source>
        <dbReference type="ARBA" id="ARBA00022801"/>
    </source>
</evidence>
<dbReference type="PROSITE" id="PS00708">
    <property type="entry name" value="PRO_ENDOPEP_SER"/>
    <property type="match status" value="1"/>
</dbReference>
<dbReference type="Gene3D" id="3.40.50.1820">
    <property type="entry name" value="alpha/beta hydrolase"/>
    <property type="match status" value="1"/>
</dbReference>
<reference evidence="3 4" key="1">
    <citation type="submission" date="2018-07" db="EMBL/GenBank/DDBJ databases">
        <title>Leeuwenhoekiella genomics.</title>
        <authorList>
            <person name="Tahon G."/>
            <person name="Willems A."/>
        </authorList>
    </citation>
    <scope>NUCLEOTIDE SEQUENCE [LARGE SCALE GENOMIC DNA]</scope>
    <source>
        <strain evidence="3 4">LMG 29608</strain>
    </source>
</reference>
<dbReference type="InterPro" id="IPR053145">
    <property type="entry name" value="AB_hydrolase_Est10"/>
</dbReference>
<dbReference type="GO" id="GO:0004252">
    <property type="term" value="F:serine-type endopeptidase activity"/>
    <property type="evidence" value="ECO:0007669"/>
    <property type="project" value="InterPro"/>
</dbReference>
<keyword evidence="4" id="KW-1185">Reference proteome</keyword>
<dbReference type="EMBL" id="QOVK01000010">
    <property type="protein sequence ID" value="RXG20533.1"/>
    <property type="molecule type" value="Genomic_DNA"/>
</dbReference>
<protein>
    <recommendedName>
        <fullName evidence="2">Xaa-Pro dipeptidyl-peptidase-like domain-containing protein</fullName>
    </recommendedName>
</protein>
<dbReference type="InterPro" id="IPR029058">
    <property type="entry name" value="AB_hydrolase_fold"/>
</dbReference>
<dbReference type="PANTHER" id="PTHR43265:SF1">
    <property type="entry name" value="ESTERASE ESTD"/>
    <property type="match status" value="1"/>
</dbReference>
<name>A0A4Q0P1Y3_9FLAO</name>
<dbReference type="GO" id="GO:0006508">
    <property type="term" value="P:proteolysis"/>
    <property type="evidence" value="ECO:0007669"/>
    <property type="project" value="InterPro"/>
</dbReference>
<dbReference type="InterPro" id="IPR002471">
    <property type="entry name" value="Pept_S9_AS"/>
</dbReference>
<dbReference type="AlphaFoldDB" id="A0A4Q0P1Y3"/>
<evidence type="ECO:0000313" key="3">
    <source>
        <dbReference type="EMBL" id="RXG20533.1"/>
    </source>
</evidence>
<organism evidence="3 4">
    <name type="scientific">Leeuwenhoekiella polynyae</name>
    <dbReference type="NCBI Taxonomy" id="1550906"/>
    <lineage>
        <taxon>Bacteria</taxon>
        <taxon>Pseudomonadati</taxon>
        <taxon>Bacteroidota</taxon>
        <taxon>Flavobacteriia</taxon>
        <taxon>Flavobacteriales</taxon>
        <taxon>Flavobacteriaceae</taxon>
        <taxon>Leeuwenhoekiella</taxon>
    </lineage>
</organism>
<proteinExistence type="predicted"/>
<evidence type="ECO:0000259" key="2">
    <source>
        <dbReference type="Pfam" id="PF02129"/>
    </source>
</evidence>
<dbReference type="GO" id="GO:0052689">
    <property type="term" value="F:carboxylic ester hydrolase activity"/>
    <property type="evidence" value="ECO:0007669"/>
    <property type="project" value="TreeGrafter"/>
</dbReference>
<gene>
    <name evidence="3" type="ORF">DSM02_2386</name>
</gene>
<dbReference type="Pfam" id="PF02129">
    <property type="entry name" value="Peptidase_S15"/>
    <property type="match status" value="1"/>
</dbReference>
<dbReference type="InterPro" id="IPR000383">
    <property type="entry name" value="Xaa-Pro-like_dom"/>
</dbReference>
<dbReference type="Proteomes" id="UP000289859">
    <property type="component" value="Unassembled WGS sequence"/>
</dbReference>
<feature type="domain" description="Xaa-Pro dipeptidyl-peptidase-like" evidence="2">
    <location>
        <begin position="137"/>
        <end position="383"/>
    </location>
</feature>
<keyword evidence="1" id="KW-0378">Hydrolase</keyword>